<dbReference type="GO" id="GO:0005975">
    <property type="term" value="P:carbohydrate metabolic process"/>
    <property type="evidence" value="ECO:0007669"/>
    <property type="project" value="InterPro"/>
</dbReference>
<evidence type="ECO:0000313" key="16">
    <source>
        <dbReference type="Proteomes" id="UP000054477"/>
    </source>
</evidence>
<dbReference type="GO" id="GO:0004571">
    <property type="term" value="F:mannosyl-oligosaccharide 1,2-alpha-mannosidase activity"/>
    <property type="evidence" value="ECO:0007669"/>
    <property type="project" value="UniProtKB-EC"/>
</dbReference>
<dbReference type="EMBL" id="KN838669">
    <property type="protein sequence ID" value="KIJ98432.1"/>
    <property type="molecule type" value="Genomic_DNA"/>
</dbReference>
<evidence type="ECO:0000256" key="6">
    <source>
        <dbReference type="ARBA" id="ARBA00022837"/>
    </source>
</evidence>
<dbReference type="HOGENOM" id="CLU_003818_0_2_1"/>
<evidence type="ECO:0000256" key="5">
    <source>
        <dbReference type="ARBA" id="ARBA00022801"/>
    </source>
</evidence>
<dbReference type="GO" id="GO:0005509">
    <property type="term" value="F:calcium ion binding"/>
    <property type="evidence" value="ECO:0007669"/>
    <property type="project" value="InterPro"/>
</dbReference>
<comment type="catalytic activity">
    <reaction evidence="8">
        <text>N(4)-(alpha-D-Man-(1-&gt;2)-alpha-D-Man-(1-&gt;2)-alpha-D-Man-(1-&gt;3)-[alpha-D-Man-(1-&gt;3)-[alpha-D-Man-(1-&gt;2)-alpha-D-Man-(1-&gt;6)]-alpha-D-Man-(1-&gt;6)]-beta-D-Man-(1-&gt;4)-beta-D-GlcNAc-(1-&gt;4)-beta-D-GlcNAc)-L-asparaginyl-[protein] (N-glucan mannose isomer 8A1,2,3B1,3) + 3 H2O = N(4)-(alpha-D-Man-(1-&gt;3)-[alpha-D-Man-(1-&gt;3)-[alpha-D-Man-(1-&gt;6)]-alpha-D-Man-(1-&gt;6)]-beta-D-Man-(1-&gt;4)-beta-D-GlcNAc-(1-&gt;4)-beta-D-GlcNAc)-L-asparaginyl-[protein] (N-glucan mannose isomer 5A1,2) + 3 beta-D-mannose</text>
        <dbReference type="Rhea" id="RHEA:56028"/>
        <dbReference type="Rhea" id="RHEA-COMP:14358"/>
        <dbReference type="Rhea" id="RHEA-COMP:14367"/>
        <dbReference type="ChEBI" id="CHEBI:15377"/>
        <dbReference type="ChEBI" id="CHEBI:28563"/>
        <dbReference type="ChEBI" id="CHEBI:59087"/>
        <dbReference type="ChEBI" id="CHEBI:60628"/>
        <dbReference type="EC" id="3.2.1.113"/>
    </reaction>
</comment>
<comment type="catalytic activity">
    <reaction evidence="9">
        <text>N(4)-(alpha-D-Man-(1-&gt;2)-alpha-D-Man-(1-&gt;2)-alpha-D-Man-(1-&gt;3)-[alpha-D-Man-(1-&gt;2)-alpha-D-Man-(1-&gt;3)-[alpha-D-Man-(1-&gt;2)-alpha-D-Man-(1-&gt;6)]-alpha-D-Man-(1-&gt;6)]-beta-D-Man-(1-&gt;4)-beta-D-GlcNAc-(1-&gt;4)-beta-D-GlcNAc)-L-asparaginyl-[protein] (N-glucan mannose isomer 9A1,2,3B1,2,3) + 4 H2O = N(4)-(alpha-D-Man-(1-&gt;3)-[alpha-D-Man-(1-&gt;3)-[alpha-D-Man-(1-&gt;6)]-alpha-D-Man-(1-&gt;6)]-beta-D-Man-(1-&gt;4)-beta-D-GlcNAc-(1-&gt;4)-beta-D-GlcNAc)-L-asparaginyl-[protein] (N-glucan mannose isomer 5A1,2) + 4 beta-D-mannose</text>
        <dbReference type="Rhea" id="RHEA:56008"/>
        <dbReference type="Rhea" id="RHEA-COMP:14356"/>
        <dbReference type="Rhea" id="RHEA-COMP:14367"/>
        <dbReference type="ChEBI" id="CHEBI:15377"/>
        <dbReference type="ChEBI" id="CHEBI:28563"/>
        <dbReference type="ChEBI" id="CHEBI:59087"/>
        <dbReference type="ChEBI" id="CHEBI:139493"/>
        <dbReference type="EC" id="3.2.1.113"/>
    </reaction>
</comment>
<evidence type="ECO:0000256" key="11">
    <source>
        <dbReference type="PIRSR" id="PIRSR601382-3"/>
    </source>
</evidence>
<gene>
    <name evidence="15" type="ORF">K443DRAFT_680785</name>
</gene>
<feature type="binding site" evidence="10">
    <location>
        <position position="611"/>
    </location>
    <ligand>
        <name>Ca(2+)</name>
        <dbReference type="ChEBI" id="CHEBI:29108"/>
    </ligand>
</feature>
<feature type="compositionally biased region" description="Gly residues" evidence="13">
    <location>
        <begin position="53"/>
        <end position="68"/>
    </location>
</feature>
<keyword evidence="7 11" id="KW-1015">Disulfide bond</keyword>
<accession>A0A0C9XR35</accession>
<comment type="pathway">
    <text evidence="2">Protein modification; protein glycosylation.</text>
</comment>
<evidence type="ECO:0000256" key="10">
    <source>
        <dbReference type="PIRSR" id="PIRSR601382-2"/>
    </source>
</evidence>
<feature type="disulfide bond" evidence="11">
    <location>
        <begin position="388"/>
        <end position="425"/>
    </location>
</feature>
<dbReference type="STRING" id="1095629.A0A0C9XR35"/>
<proteinExistence type="inferred from homology"/>
<keyword evidence="4 10" id="KW-0479">Metal-binding</keyword>
<dbReference type="Pfam" id="PF01532">
    <property type="entry name" value="Glyco_hydro_47"/>
    <property type="match status" value="1"/>
</dbReference>
<dbReference type="GO" id="GO:0005783">
    <property type="term" value="C:endoplasmic reticulum"/>
    <property type="evidence" value="ECO:0007669"/>
    <property type="project" value="TreeGrafter"/>
</dbReference>
<dbReference type="GO" id="GO:0016020">
    <property type="term" value="C:membrane"/>
    <property type="evidence" value="ECO:0007669"/>
    <property type="project" value="InterPro"/>
</dbReference>
<keyword evidence="16" id="KW-1185">Reference proteome</keyword>
<dbReference type="SUPFAM" id="SSF48225">
    <property type="entry name" value="Seven-hairpin glycosidases"/>
    <property type="match status" value="1"/>
</dbReference>
<comment type="cofactor">
    <cofactor evidence="1 10">
        <name>Ca(2+)</name>
        <dbReference type="ChEBI" id="CHEBI:29108"/>
    </cofactor>
</comment>
<evidence type="ECO:0000256" key="13">
    <source>
        <dbReference type="SAM" id="MobiDB-lite"/>
    </source>
</evidence>
<protein>
    <recommendedName>
        <fullName evidence="12">alpha-1,2-Mannosidase</fullName>
        <ecNumber evidence="12">3.2.1.-</ecNumber>
    </recommendedName>
</protein>
<dbReference type="Gene3D" id="1.50.10.10">
    <property type="match status" value="1"/>
</dbReference>
<evidence type="ECO:0000256" key="9">
    <source>
        <dbReference type="ARBA" id="ARBA00048605"/>
    </source>
</evidence>
<keyword evidence="5 12" id="KW-0378">Hydrolase</keyword>
<dbReference type="InterPro" id="IPR036026">
    <property type="entry name" value="Seven-hairpin_glycosidases"/>
</dbReference>
<reference evidence="16" key="2">
    <citation type="submission" date="2015-01" db="EMBL/GenBank/DDBJ databases">
        <title>Evolutionary Origins and Diversification of the Mycorrhizal Mutualists.</title>
        <authorList>
            <consortium name="DOE Joint Genome Institute"/>
            <consortium name="Mycorrhizal Genomics Consortium"/>
            <person name="Kohler A."/>
            <person name="Kuo A."/>
            <person name="Nagy L.G."/>
            <person name="Floudas D."/>
            <person name="Copeland A."/>
            <person name="Barry K.W."/>
            <person name="Cichocki N."/>
            <person name="Veneault-Fourrey C."/>
            <person name="LaButti K."/>
            <person name="Lindquist E.A."/>
            <person name="Lipzen A."/>
            <person name="Lundell T."/>
            <person name="Morin E."/>
            <person name="Murat C."/>
            <person name="Riley R."/>
            <person name="Ohm R."/>
            <person name="Sun H."/>
            <person name="Tunlid A."/>
            <person name="Henrissat B."/>
            <person name="Grigoriev I.V."/>
            <person name="Hibbett D.S."/>
            <person name="Martin F."/>
        </authorList>
    </citation>
    <scope>NUCLEOTIDE SEQUENCE [LARGE SCALE GENOMIC DNA]</scope>
    <source>
        <strain evidence="16">LaAM-08-1</strain>
    </source>
</reference>
<keyword evidence="14" id="KW-0812">Transmembrane</keyword>
<evidence type="ECO:0000256" key="7">
    <source>
        <dbReference type="ARBA" id="ARBA00023157"/>
    </source>
</evidence>
<dbReference type="PANTHER" id="PTHR11742:SF55">
    <property type="entry name" value="ENDOPLASMIC RETICULUM MANNOSYL-OLIGOSACCHARIDE 1,2-ALPHA-MANNOSIDASE"/>
    <property type="match status" value="1"/>
</dbReference>
<evidence type="ECO:0000256" key="4">
    <source>
        <dbReference type="ARBA" id="ARBA00022723"/>
    </source>
</evidence>
<name>A0A0C9XR35_9AGAR</name>
<dbReference type="InterPro" id="IPR001382">
    <property type="entry name" value="Glyco_hydro_47"/>
</dbReference>
<feature type="region of interest" description="Disordered" evidence="13">
    <location>
        <begin position="460"/>
        <end position="489"/>
    </location>
</feature>
<evidence type="ECO:0000256" key="3">
    <source>
        <dbReference type="ARBA" id="ARBA00007658"/>
    </source>
</evidence>
<reference evidence="15 16" key="1">
    <citation type="submission" date="2014-04" db="EMBL/GenBank/DDBJ databases">
        <authorList>
            <consortium name="DOE Joint Genome Institute"/>
            <person name="Kuo A."/>
            <person name="Kohler A."/>
            <person name="Nagy L.G."/>
            <person name="Floudas D."/>
            <person name="Copeland A."/>
            <person name="Barry K.W."/>
            <person name="Cichocki N."/>
            <person name="Veneault-Fourrey C."/>
            <person name="LaButti K."/>
            <person name="Lindquist E.A."/>
            <person name="Lipzen A."/>
            <person name="Lundell T."/>
            <person name="Morin E."/>
            <person name="Murat C."/>
            <person name="Sun H."/>
            <person name="Tunlid A."/>
            <person name="Henrissat B."/>
            <person name="Grigoriev I.V."/>
            <person name="Hibbett D.S."/>
            <person name="Martin F."/>
            <person name="Nordberg H.P."/>
            <person name="Cantor M.N."/>
            <person name="Hua S.X."/>
        </authorList>
    </citation>
    <scope>NUCLEOTIDE SEQUENCE [LARGE SCALE GENOMIC DNA]</scope>
    <source>
        <strain evidence="15 16">LaAM-08-1</strain>
    </source>
</reference>
<comment type="similarity">
    <text evidence="3 12">Belongs to the glycosyl hydrolase 47 family.</text>
</comment>
<evidence type="ECO:0000313" key="15">
    <source>
        <dbReference type="EMBL" id="KIJ98432.1"/>
    </source>
</evidence>
<keyword evidence="14" id="KW-1133">Transmembrane helix</keyword>
<feature type="transmembrane region" description="Helical" evidence="14">
    <location>
        <begin position="21"/>
        <end position="39"/>
    </location>
</feature>
<keyword evidence="6 10" id="KW-0106">Calcium</keyword>
<dbReference type="InterPro" id="IPR012341">
    <property type="entry name" value="6hp_glycosidase-like_sf"/>
</dbReference>
<sequence>MLPSNHAPRPSPIDSYPKRPLVRWLALGVILLSAFALVSRRPWFSPPPRFEHGGGLGNEQGQGYGHGGYSHTRTNGPPGQDATMGVTTSTTTTYAIPSSTSTSNGPIDWGKRRDEVRAGFVHAMKGYKTHAFPHDELLADSGGFSDKFNGWGVTLLDSLDTMYIMGLHDDFEDALGFVGNLTFSMQSPTSYAHFFETVIRYLGGLLSAHALSSSPVLRSKADDLGRLLLPAFNTSLGLPLFAINTDTGATRWGNLGPSTLFAEATSCQLEYKYLAKVTGRAEYYQKVERIMDVFYAANTTDGLFANRWFDNGTPLGAHFTVGATADSGYEYFLKQYLLTGDQRAKTQYLISMEGIINNLLFVTPKRYLLYVTDTSHGYASYKFEHLSCFLSGLFALGAHTIPEGDMSPRTRELHQWAARGLGYTCYVLYADQQSGLGSDTVTMAKGQKWVDVLKEWEERGQGEGVADDGPGAWRKGSVDSNGGSVSGPGYMGSLPPGLHEPPPVKDMLKRDYSNSWPAVYLLRPETVESLYILWKTTGEVRWRERGYEIFQAIERHSRTNFGYASMRGVDMNTPEKVDDMPSYFLAETLKYLYLLFDDTDSIDLKKWVFNTEAHPLPVFEWTDGERKAFNVLSSS</sequence>
<dbReference type="GO" id="GO:0036503">
    <property type="term" value="P:ERAD pathway"/>
    <property type="evidence" value="ECO:0007669"/>
    <property type="project" value="UniProtKB-ARBA"/>
</dbReference>
<dbReference type="OrthoDB" id="8118055at2759"/>
<feature type="region of interest" description="Disordered" evidence="13">
    <location>
        <begin position="49"/>
        <end position="81"/>
    </location>
</feature>
<dbReference type="AlphaFoldDB" id="A0A0C9XR35"/>
<dbReference type="InterPro" id="IPR050749">
    <property type="entry name" value="Glycosyl_Hydrolase_47"/>
</dbReference>
<keyword evidence="14" id="KW-0472">Membrane</keyword>
<dbReference type="PRINTS" id="PR00747">
    <property type="entry name" value="GLYHDRLASE47"/>
</dbReference>
<evidence type="ECO:0000256" key="12">
    <source>
        <dbReference type="RuleBase" id="RU361193"/>
    </source>
</evidence>
<organism evidence="15 16">
    <name type="scientific">Laccaria amethystina LaAM-08-1</name>
    <dbReference type="NCBI Taxonomy" id="1095629"/>
    <lineage>
        <taxon>Eukaryota</taxon>
        <taxon>Fungi</taxon>
        <taxon>Dikarya</taxon>
        <taxon>Basidiomycota</taxon>
        <taxon>Agaricomycotina</taxon>
        <taxon>Agaricomycetes</taxon>
        <taxon>Agaricomycetidae</taxon>
        <taxon>Agaricales</taxon>
        <taxon>Agaricineae</taxon>
        <taxon>Hydnangiaceae</taxon>
        <taxon>Laccaria</taxon>
    </lineage>
</organism>
<evidence type="ECO:0000256" key="8">
    <source>
        <dbReference type="ARBA" id="ARBA00047669"/>
    </source>
</evidence>
<keyword evidence="12" id="KW-0326">Glycosidase</keyword>
<evidence type="ECO:0000256" key="2">
    <source>
        <dbReference type="ARBA" id="ARBA00004922"/>
    </source>
</evidence>
<dbReference type="EC" id="3.2.1.-" evidence="12"/>
<dbReference type="PANTHER" id="PTHR11742">
    <property type="entry name" value="MANNOSYL-OLIGOSACCHARIDE ALPHA-1,2-MANNOSIDASE-RELATED"/>
    <property type="match status" value="1"/>
</dbReference>
<dbReference type="Proteomes" id="UP000054477">
    <property type="component" value="Unassembled WGS sequence"/>
</dbReference>
<evidence type="ECO:0000256" key="1">
    <source>
        <dbReference type="ARBA" id="ARBA00001913"/>
    </source>
</evidence>
<evidence type="ECO:0000256" key="14">
    <source>
        <dbReference type="SAM" id="Phobius"/>
    </source>
</evidence>